<gene>
    <name evidence="2" type="ORF">L3V74_00085</name>
    <name evidence="3" type="ORF">Q7W82_08375</name>
</gene>
<organism evidence="3">
    <name type="scientific">Xanthomonas indica</name>
    <dbReference type="NCBI Taxonomy" id="2912242"/>
    <lineage>
        <taxon>Bacteria</taxon>
        <taxon>Pseudomonadati</taxon>
        <taxon>Pseudomonadota</taxon>
        <taxon>Gammaproteobacteria</taxon>
        <taxon>Lysobacterales</taxon>
        <taxon>Lysobacteraceae</taxon>
        <taxon>Xanthomonas</taxon>
    </lineage>
</organism>
<accession>A0AAU8I9Z0</accession>
<evidence type="ECO:0000313" key="4">
    <source>
        <dbReference type="Proteomes" id="UP001430647"/>
    </source>
</evidence>
<dbReference type="Proteomes" id="UP001430647">
    <property type="component" value="Unassembled WGS sequence"/>
</dbReference>
<reference evidence="2" key="2">
    <citation type="submission" date="2022-01" db="EMBL/GenBank/DDBJ databases">
        <authorList>
            <person name="Rana R."/>
            <person name="Patil P.B."/>
        </authorList>
    </citation>
    <scope>NUCLEOTIDE SEQUENCE</scope>
    <source>
        <strain evidence="2">PPL560</strain>
    </source>
</reference>
<evidence type="ECO:0000313" key="2">
    <source>
        <dbReference type="EMBL" id="MCI2259920.1"/>
    </source>
</evidence>
<dbReference type="EMBL" id="JAKJPQ010000001">
    <property type="protein sequence ID" value="MCI2259920.1"/>
    <property type="molecule type" value="Genomic_DNA"/>
</dbReference>
<protein>
    <recommendedName>
        <fullName evidence="5">Lipoprotein</fullName>
    </recommendedName>
</protein>
<proteinExistence type="predicted"/>
<evidence type="ECO:0000313" key="3">
    <source>
        <dbReference type="EMBL" id="XCI82144.1"/>
    </source>
</evidence>
<keyword evidence="1" id="KW-0732">Signal</keyword>
<feature type="signal peptide" evidence="1">
    <location>
        <begin position="1"/>
        <end position="25"/>
    </location>
</feature>
<name>A0AAU8I9Z0_9XANT</name>
<keyword evidence="4" id="KW-1185">Reference proteome</keyword>
<dbReference type="KEGG" id="xin:Q7W82_08375"/>
<sequence>MTPWRRIARLAGLALVASACSMSAAARKTPMASAALRVPADLPNQRLFDCAESSIATLSETSSSWPKVTREDAARGILESGDFPEANRSGFRLRLERLPGASQANLALKGAGAYFVDLGVDQAMQDLKTALDRCVATQPQ</sequence>
<reference evidence="2 4" key="1">
    <citation type="journal article" date="2022" name="Curr. Microbiol.">
        <title>Xanthomonas indica sp. nov., a Novel Member of Non-Pathogenic Xanthomonas Community from Healthy Rice Seeds.</title>
        <authorList>
            <person name="Rana R."/>
            <person name="Madhavan V.N."/>
            <person name="Saroha T."/>
            <person name="Bansal K."/>
            <person name="Kaur A."/>
            <person name="Sonti R.V."/>
            <person name="Patel H.K."/>
            <person name="Patil P.B."/>
        </authorList>
    </citation>
    <scope>NUCLEOTIDE SEQUENCE [LARGE SCALE GENOMIC DNA]</scope>
    <source>
        <strain evidence="2 4">PPL560</strain>
    </source>
</reference>
<dbReference type="RefSeq" id="WP_242156419.1">
    <property type="nucleotide sequence ID" value="NZ_CP131914.1"/>
</dbReference>
<feature type="chain" id="PRO_5043369720" description="Lipoprotein" evidence="1">
    <location>
        <begin position="26"/>
        <end position="140"/>
    </location>
</feature>
<reference evidence="3" key="3">
    <citation type="submission" date="2023-08" db="EMBL/GenBank/DDBJ databases">
        <title>Complete genome sequence of Xanthomonas indica.</title>
        <authorList>
            <person name="Patil P.B."/>
            <person name="Rana R."/>
        </authorList>
    </citation>
    <scope>NUCLEOTIDE SEQUENCE</scope>
    <source>
        <strain evidence="3">PPL560</strain>
    </source>
</reference>
<evidence type="ECO:0000256" key="1">
    <source>
        <dbReference type="SAM" id="SignalP"/>
    </source>
</evidence>
<dbReference type="AlphaFoldDB" id="A0AAU8I9Z0"/>
<evidence type="ECO:0008006" key="5">
    <source>
        <dbReference type="Google" id="ProtNLM"/>
    </source>
</evidence>
<dbReference type="EMBL" id="CP131914">
    <property type="protein sequence ID" value="XCI82144.1"/>
    <property type="molecule type" value="Genomic_DNA"/>
</dbReference>
<dbReference type="PROSITE" id="PS51257">
    <property type="entry name" value="PROKAR_LIPOPROTEIN"/>
    <property type="match status" value="1"/>
</dbReference>